<dbReference type="Proteomes" id="UP001396334">
    <property type="component" value="Unassembled WGS sequence"/>
</dbReference>
<comment type="caution">
    <text evidence="1">The sequence shown here is derived from an EMBL/GenBank/DDBJ whole genome shotgun (WGS) entry which is preliminary data.</text>
</comment>
<keyword evidence="2" id="KW-1185">Reference proteome</keyword>
<proteinExistence type="predicted"/>
<protein>
    <submittedName>
        <fullName evidence="1">Uncharacterized protein</fullName>
    </submittedName>
</protein>
<evidence type="ECO:0000313" key="1">
    <source>
        <dbReference type="EMBL" id="KAK8980640.1"/>
    </source>
</evidence>
<accession>A0ABR2NXE8</accession>
<organism evidence="1 2">
    <name type="scientific">Hibiscus sabdariffa</name>
    <name type="common">roselle</name>
    <dbReference type="NCBI Taxonomy" id="183260"/>
    <lineage>
        <taxon>Eukaryota</taxon>
        <taxon>Viridiplantae</taxon>
        <taxon>Streptophyta</taxon>
        <taxon>Embryophyta</taxon>
        <taxon>Tracheophyta</taxon>
        <taxon>Spermatophyta</taxon>
        <taxon>Magnoliopsida</taxon>
        <taxon>eudicotyledons</taxon>
        <taxon>Gunneridae</taxon>
        <taxon>Pentapetalae</taxon>
        <taxon>rosids</taxon>
        <taxon>malvids</taxon>
        <taxon>Malvales</taxon>
        <taxon>Malvaceae</taxon>
        <taxon>Malvoideae</taxon>
        <taxon>Hibiscus</taxon>
    </lineage>
</organism>
<name>A0ABR2NXE8_9ROSI</name>
<evidence type="ECO:0000313" key="2">
    <source>
        <dbReference type="Proteomes" id="UP001396334"/>
    </source>
</evidence>
<sequence length="102" mass="11262">MATSMVVADDEFIPPEPEPGFYEALQKCGQRIGLECGEREDGRNHKGTWGFLLKLKMLLHGYKHARTVSGARVSNQGETPTTEAVAVSITGQRWSKSNGDQR</sequence>
<reference evidence="1 2" key="1">
    <citation type="journal article" date="2024" name="G3 (Bethesda)">
        <title>Genome assembly of Hibiscus sabdariffa L. provides insights into metabolisms of medicinal natural products.</title>
        <authorList>
            <person name="Kim T."/>
        </authorList>
    </citation>
    <scope>NUCLEOTIDE SEQUENCE [LARGE SCALE GENOMIC DNA]</scope>
    <source>
        <strain evidence="1">TK-2024</strain>
        <tissue evidence="1">Old leaves</tissue>
    </source>
</reference>
<dbReference type="EMBL" id="JBBPBN010000092">
    <property type="protein sequence ID" value="KAK8980640.1"/>
    <property type="molecule type" value="Genomic_DNA"/>
</dbReference>
<gene>
    <name evidence="1" type="ORF">V6N11_072955</name>
</gene>